<evidence type="ECO:0000256" key="1">
    <source>
        <dbReference type="ARBA" id="ARBA00022679"/>
    </source>
</evidence>
<dbReference type="InterPro" id="IPR051016">
    <property type="entry name" value="Diverse_Substrate_AcTransf"/>
</dbReference>
<dbReference type="Proteomes" id="UP000694406">
    <property type="component" value="Unplaced"/>
</dbReference>
<name>A0A8C5SB08_LATLA</name>
<evidence type="ECO:0000313" key="4">
    <source>
        <dbReference type="Proteomes" id="UP000694406"/>
    </source>
</evidence>
<organism evidence="3 4">
    <name type="scientific">Laticauda laticaudata</name>
    <name type="common">Blue-ringed sea krait</name>
    <name type="synonym">Blue-lipped sea krait</name>
    <dbReference type="NCBI Taxonomy" id="8630"/>
    <lineage>
        <taxon>Eukaryota</taxon>
        <taxon>Metazoa</taxon>
        <taxon>Chordata</taxon>
        <taxon>Craniata</taxon>
        <taxon>Vertebrata</taxon>
        <taxon>Euteleostomi</taxon>
        <taxon>Lepidosauria</taxon>
        <taxon>Squamata</taxon>
        <taxon>Bifurcata</taxon>
        <taxon>Unidentata</taxon>
        <taxon>Episquamata</taxon>
        <taxon>Toxicofera</taxon>
        <taxon>Serpentes</taxon>
        <taxon>Colubroidea</taxon>
        <taxon>Elapidae</taxon>
        <taxon>Laticaudinae</taxon>
        <taxon>Laticauda</taxon>
    </lineage>
</organism>
<dbReference type="AlphaFoldDB" id="A0A8C5SB08"/>
<keyword evidence="1" id="KW-0808">Transferase</keyword>
<proteinExistence type="predicted"/>
<accession>A0A8C5SB08</accession>
<dbReference type="GeneTree" id="ENSGT01000000219753"/>
<dbReference type="Gene3D" id="3.40.630.30">
    <property type="match status" value="1"/>
</dbReference>
<keyword evidence="4" id="KW-1185">Reference proteome</keyword>
<dbReference type="GO" id="GO:0008080">
    <property type="term" value="F:N-acetyltransferase activity"/>
    <property type="evidence" value="ECO:0007669"/>
    <property type="project" value="TreeGrafter"/>
</dbReference>
<dbReference type="PANTHER" id="PTHR10545">
    <property type="entry name" value="DIAMINE N-ACETYLTRANSFERASE"/>
    <property type="match status" value="1"/>
</dbReference>
<reference evidence="3" key="1">
    <citation type="submission" date="2025-08" db="UniProtKB">
        <authorList>
            <consortium name="Ensembl"/>
        </authorList>
    </citation>
    <scope>IDENTIFICATION</scope>
</reference>
<keyword evidence="2" id="KW-0012">Acyltransferase</keyword>
<evidence type="ECO:0000313" key="3">
    <source>
        <dbReference type="Ensembl" id="ENSLLTP00000015360.1"/>
    </source>
</evidence>
<sequence length="115" mass="13143">FHYLTYCTWDGPILFGEDLYVMPEFRGSGGIRGYPHKVGSLDEKGEPQDIPFQRCSQFRFISAESPQATIDFFHKRGAIDVTIRNNWHVFRIDRDPLVKLVEGVAAKLNPVSSQL</sequence>
<reference evidence="3" key="2">
    <citation type="submission" date="2025-09" db="UniProtKB">
        <authorList>
            <consortium name="Ensembl"/>
        </authorList>
    </citation>
    <scope>IDENTIFICATION</scope>
</reference>
<evidence type="ECO:0000256" key="2">
    <source>
        <dbReference type="ARBA" id="ARBA00023315"/>
    </source>
</evidence>
<dbReference type="Ensembl" id="ENSLLTT00000015895.1">
    <property type="protein sequence ID" value="ENSLLTP00000015360.1"/>
    <property type="gene ID" value="ENSLLTG00000011727.1"/>
</dbReference>
<protein>
    <submittedName>
        <fullName evidence="3">Uncharacterized protein</fullName>
    </submittedName>
</protein>
<dbReference type="PANTHER" id="PTHR10545:SF51">
    <property type="entry name" value="THIALYSINE N-EPSILON-ACETYLTRANSFERASE"/>
    <property type="match status" value="1"/>
</dbReference>